<evidence type="ECO:0000313" key="2">
    <source>
        <dbReference type="EMBL" id="UUM32893.1"/>
    </source>
</evidence>
<keyword evidence="2" id="KW-0645">Protease</keyword>
<dbReference type="InterPro" id="IPR043504">
    <property type="entry name" value="Peptidase_S1_PA_chymotrypsin"/>
</dbReference>
<proteinExistence type="predicted"/>
<evidence type="ECO:0000313" key="3">
    <source>
        <dbReference type="Proteomes" id="UP001058602"/>
    </source>
</evidence>
<dbReference type="Pfam" id="PF13365">
    <property type="entry name" value="Trypsin_2"/>
    <property type="match status" value="1"/>
</dbReference>
<dbReference type="Gene3D" id="2.40.10.10">
    <property type="entry name" value="Trypsin-like serine proteases"/>
    <property type="match status" value="2"/>
</dbReference>
<sequence>MNVNIPMVIKVNFRNFCFLLLALSSTSVISADLPDTIAKVKPSIVAIGIYNRLTSPSSTLLGAGFVVGNGQLVATNAHVISVPLNKEKKDKLVVFVVKEGGAEVRSVTVLSVDKVHDLALLKISGQPLTPLHLSERRVREGELFAFTGFPIGAALGLNPVTHRGIISSITPIATPVKTTKELSSKQLRSLKNSYDIYQLDATAYPGNSGSPVYDPDTGEVVAVINKVLVKSTKENMLSDPSAITYAIPVKYLKRLIRNLN</sequence>
<dbReference type="PANTHER" id="PTHR43019">
    <property type="entry name" value="SERINE ENDOPROTEASE DEGS"/>
    <property type="match status" value="1"/>
</dbReference>
<name>A0ABY5LLB5_9VIBR</name>
<gene>
    <name evidence="2" type="ORF">NP165_15135</name>
</gene>
<keyword evidence="2" id="KW-0378">Hydrolase</keyword>
<feature type="signal peptide" evidence="1">
    <location>
        <begin position="1"/>
        <end position="30"/>
    </location>
</feature>
<dbReference type="Proteomes" id="UP001058602">
    <property type="component" value="Chromosome 2"/>
</dbReference>
<dbReference type="EMBL" id="CP102097">
    <property type="protein sequence ID" value="UUM32893.1"/>
    <property type="molecule type" value="Genomic_DNA"/>
</dbReference>
<dbReference type="PANTHER" id="PTHR43019:SF23">
    <property type="entry name" value="PROTEASE DO-LIKE 5, CHLOROPLASTIC"/>
    <property type="match status" value="1"/>
</dbReference>
<evidence type="ECO:0000256" key="1">
    <source>
        <dbReference type="SAM" id="SignalP"/>
    </source>
</evidence>
<dbReference type="GO" id="GO:0008233">
    <property type="term" value="F:peptidase activity"/>
    <property type="evidence" value="ECO:0007669"/>
    <property type="project" value="UniProtKB-KW"/>
</dbReference>
<dbReference type="GO" id="GO:0006508">
    <property type="term" value="P:proteolysis"/>
    <property type="evidence" value="ECO:0007669"/>
    <property type="project" value="UniProtKB-KW"/>
</dbReference>
<keyword evidence="3" id="KW-1185">Reference proteome</keyword>
<organism evidence="2 3">
    <name type="scientific">Vibrio japonicus</name>
    <dbReference type="NCBI Taxonomy" id="1824638"/>
    <lineage>
        <taxon>Bacteria</taxon>
        <taxon>Pseudomonadati</taxon>
        <taxon>Pseudomonadota</taxon>
        <taxon>Gammaproteobacteria</taxon>
        <taxon>Vibrionales</taxon>
        <taxon>Vibrionaceae</taxon>
        <taxon>Vibrio</taxon>
    </lineage>
</organism>
<reference evidence="2" key="1">
    <citation type="submission" date="2022-07" db="EMBL/GenBank/DDBJ databases">
        <title>Complete genome of Vibrio japonicus strain JCM 31412T and phylogenomic assessment of the Nereis clade of the genus Vibrio.</title>
        <authorList>
            <person name="Shlafstein M.D."/>
            <person name="Emsley S.A."/>
            <person name="Ushijima B."/>
            <person name="Videau P."/>
            <person name="Saw J.H."/>
        </authorList>
    </citation>
    <scope>NUCLEOTIDE SEQUENCE</scope>
    <source>
        <strain evidence="2">JCM 31412</strain>
    </source>
</reference>
<protein>
    <submittedName>
        <fullName evidence="2">Serine protease</fullName>
    </submittedName>
</protein>
<dbReference type="RefSeq" id="WP_257086594.1">
    <property type="nucleotide sequence ID" value="NZ_CP102097.1"/>
</dbReference>
<feature type="chain" id="PRO_5045346613" evidence="1">
    <location>
        <begin position="31"/>
        <end position="260"/>
    </location>
</feature>
<dbReference type="InterPro" id="IPR009003">
    <property type="entry name" value="Peptidase_S1_PA"/>
</dbReference>
<accession>A0ABY5LLB5</accession>
<dbReference type="SUPFAM" id="SSF50494">
    <property type="entry name" value="Trypsin-like serine proteases"/>
    <property type="match status" value="1"/>
</dbReference>
<keyword evidence="1" id="KW-0732">Signal</keyword>